<evidence type="ECO:0000259" key="8">
    <source>
        <dbReference type="Pfam" id="PF01435"/>
    </source>
</evidence>
<reference evidence="11" key="1">
    <citation type="submission" date="2021-01" db="EMBL/GenBank/DDBJ databases">
        <title>Providencia vermicola LLDRA6, a soil-borne Mn(II)-oxidizing bacterium, exploits a strategy of superoxide production coupled to hydrogen peroxide consumption to generate Mn oxides, as revealed by transcriptional up-regulation of genes for phenylacetic acid catabolism.</title>
        <authorList>
            <person name="Chen S."/>
            <person name="Ding Z."/>
            <person name="Chen J."/>
            <person name="Luo J."/>
            <person name="Ruan X."/>
            <person name="Li Z."/>
            <person name="Liao F."/>
            <person name="He J."/>
            <person name="Li D."/>
        </authorList>
    </citation>
    <scope>NUCLEOTIDE SEQUENCE [LARGE SCALE GENOMIC DNA]</scope>
    <source>
        <strain evidence="11">LLDRA6</strain>
    </source>
</reference>
<keyword evidence="5 6" id="KW-0482">Metalloprotease</keyword>
<evidence type="ECO:0000256" key="4">
    <source>
        <dbReference type="ARBA" id="ARBA00022833"/>
    </source>
</evidence>
<dbReference type="EMBL" id="CP067099">
    <property type="protein sequence ID" value="QQO60646.1"/>
    <property type="molecule type" value="Genomic_DNA"/>
</dbReference>
<dbReference type="InterPro" id="IPR051156">
    <property type="entry name" value="Mito/Outer_Membr_Metalloprot"/>
</dbReference>
<evidence type="ECO:0000256" key="1">
    <source>
        <dbReference type="ARBA" id="ARBA00022670"/>
    </source>
</evidence>
<keyword evidence="7" id="KW-1133">Transmembrane helix</keyword>
<feature type="domain" description="DUF7092" evidence="9">
    <location>
        <begin position="11"/>
        <end position="79"/>
    </location>
</feature>
<dbReference type="Proteomes" id="UP000596157">
    <property type="component" value="Chromosome"/>
</dbReference>
<dbReference type="InterPro" id="IPR055518">
    <property type="entry name" value="DUF7092"/>
</dbReference>
<dbReference type="CDD" id="cd07332">
    <property type="entry name" value="M48C_Oma1_like"/>
    <property type="match status" value="1"/>
</dbReference>
<evidence type="ECO:0000256" key="5">
    <source>
        <dbReference type="ARBA" id="ARBA00023049"/>
    </source>
</evidence>
<evidence type="ECO:0000313" key="11">
    <source>
        <dbReference type="Proteomes" id="UP000596157"/>
    </source>
</evidence>
<accession>A0ABX7AA42</accession>
<keyword evidence="3 6" id="KW-0378">Hydrolase</keyword>
<proteinExistence type="inferred from homology"/>
<keyword evidence="7" id="KW-0472">Membrane</keyword>
<dbReference type="GeneID" id="92279039"/>
<keyword evidence="11" id="KW-1185">Reference proteome</keyword>
<comment type="cofactor">
    <cofactor evidence="6">
        <name>Zn(2+)</name>
        <dbReference type="ChEBI" id="CHEBI:29105"/>
    </cofactor>
    <text evidence="6">Binds 1 zinc ion per subunit.</text>
</comment>
<dbReference type="Pfam" id="PF23368">
    <property type="entry name" value="DUF7092"/>
    <property type="match status" value="1"/>
</dbReference>
<dbReference type="InterPro" id="IPR001915">
    <property type="entry name" value="Peptidase_M48"/>
</dbReference>
<protein>
    <submittedName>
        <fullName evidence="10">M48 family metallopeptidase</fullName>
    </submittedName>
</protein>
<name>A0ABX7AA42_9GAMM</name>
<keyword evidence="7" id="KW-0812">Transmembrane</keyword>
<evidence type="ECO:0000259" key="9">
    <source>
        <dbReference type="Pfam" id="PF23368"/>
    </source>
</evidence>
<evidence type="ECO:0000256" key="2">
    <source>
        <dbReference type="ARBA" id="ARBA00022723"/>
    </source>
</evidence>
<gene>
    <name evidence="10" type="ORF">JI723_09945</name>
</gene>
<feature type="domain" description="Peptidase M48" evidence="8">
    <location>
        <begin position="183"/>
        <end position="335"/>
    </location>
</feature>
<dbReference type="PANTHER" id="PTHR22726">
    <property type="entry name" value="METALLOENDOPEPTIDASE OMA1"/>
    <property type="match status" value="1"/>
</dbReference>
<keyword evidence="2" id="KW-0479">Metal-binding</keyword>
<evidence type="ECO:0000256" key="6">
    <source>
        <dbReference type="RuleBase" id="RU003983"/>
    </source>
</evidence>
<keyword evidence="4 6" id="KW-0862">Zinc</keyword>
<evidence type="ECO:0000256" key="3">
    <source>
        <dbReference type="ARBA" id="ARBA00022801"/>
    </source>
</evidence>
<feature type="transmembrane region" description="Helical" evidence="7">
    <location>
        <begin position="99"/>
        <end position="118"/>
    </location>
</feature>
<dbReference type="PANTHER" id="PTHR22726:SF24">
    <property type="entry name" value="M48 FAMILY METALLOPEPTIDASE"/>
    <property type="match status" value="1"/>
</dbReference>
<sequence length="340" mass="38758">MIFKGKYTYNKMAQQYSAILLIDNVSNEITLTINGDKKSYSLCEIKISDSLGSLPDVLYFSDGGCFTCDKKNQLRKIIRSKKKKKLEIIDFLERRKATCLYLFMSLILMTTLVFQYVIPYSSGIVAKNIPIFIQKSLGEETLALLDKSELKPSKLPLEKQQEISLLFNNIMSIELKNSPLRPSLIFRDFPGEANALTLADGTIIITDELINLTKDENEIASVLLHEMGHHYHQHIMHTLVSSSSIKLLFLWMVGKTSNLEELLINSGSLLLSLSYSRDMELEADQFALDAMVEQERPIEMMKSIFTKLSEQHVNVNSKLLSSHPSWQERLDNLDKALLQQ</sequence>
<comment type="similarity">
    <text evidence="6">Belongs to the peptidase M48 family.</text>
</comment>
<keyword evidence="1 6" id="KW-0645">Protease</keyword>
<evidence type="ECO:0000256" key="7">
    <source>
        <dbReference type="SAM" id="Phobius"/>
    </source>
</evidence>
<evidence type="ECO:0000313" key="10">
    <source>
        <dbReference type="EMBL" id="QQO60646.1"/>
    </source>
</evidence>
<dbReference type="Gene3D" id="3.30.2010.10">
    <property type="entry name" value="Metalloproteases ('zincins'), catalytic domain"/>
    <property type="match status" value="1"/>
</dbReference>
<dbReference type="Pfam" id="PF01435">
    <property type="entry name" value="Peptidase_M48"/>
    <property type="match status" value="1"/>
</dbReference>
<organism evidence="10 11">
    <name type="scientific">Providencia manganoxydans</name>
    <dbReference type="NCBI Taxonomy" id="2923283"/>
    <lineage>
        <taxon>Bacteria</taxon>
        <taxon>Pseudomonadati</taxon>
        <taxon>Pseudomonadota</taxon>
        <taxon>Gammaproteobacteria</taxon>
        <taxon>Enterobacterales</taxon>
        <taxon>Morganellaceae</taxon>
        <taxon>Providencia</taxon>
    </lineage>
</organism>
<dbReference type="RefSeq" id="WP_337979344.1">
    <property type="nucleotide sequence ID" value="NZ_CP067099.1"/>
</dbReference>